<dbReference type="SUPFAM" id="SSF90112">
    <property type="entry name" value="Neurotransmitter-gated ion-channel transmembrane pore"/>
    <property type="match status" value="1"/>
</dbReference>
<dbReference type="InterPro" id="IPR006029">
    <property type="entry name" value="Neurotrans-gated_channel_TM"/>
</dbReference>
<feature type="transmembrane region" description="Helical" evidence="12">
    <location>
        <begin position="604"/>
        <end position="627"/>
    </location>
</feature>
<keyword evidence="12" id="KW-1133">Transmembrane helix</keyword>
<feature type="transmembrane region" description="Helical" evidence="12">
    <location>
        <begin position="760"/>
        <end position="780"/>
    </location>
</feature>
<dbReference type="RefSeq" id="XP_035679861.1">
    <property type="nucleotide sequence ID" value="XM_035823968.1"/>
</dbReference>
<dbReference type="GO" id="GO:0045202">
    <property type="term" value="C:synapse"/>
    <property type="evidence" value="ECO:0000318"/>
    <property type="project" value="GO_Central"/>
</dbReference>
<evidence type="ECO:0000256" key="4">
    <source>
        <dbReference type="ARBA" id="ARBA00022572"/>
    </source>
</evidence>
<dbReference type="InterPro" id="IPR000001">
    <property type="entry name" value="Kringle"/>
</dbReference>
<feature type="transmembrane region" description="Helical" evidence="12">
    <location>
        <begin position="575"/>
        <end position="592"/>
    </location>
</feature>
<dbReference type="GO" id="GO:0005886">
    <property type="term" value="C:plasma membrane"/>
    <property type="evidence" value="ECO:0000318"/>
    <property type="project" value="GO_Central"/>
</dbReference>
<comment type="caution">
    <text evidence="9">Lacks conserved residue(s) required for the propagation of feature annotation.</text>
</comment>
<dbReference type="Gene3D" id="1.10.2000.10">
    <property type="entry name" value="Frizzled cysteine-rich domain"/>
    <property type="match status" value="1"/>
</dbReference>
<organism evidence="17 18">
    <name type="scientific">Branchiostoma floridae</name>
    <name type="common">Florida lancelet</name>
    <name type="synonym">Amphioxus</name>
    <dbReference type="NCBI Taxonomy" id="7739"/>
    <lineage>
        <taxon>Eukaryota</taxon>
        <taxon>Metazoa</taxon>
        <taxon>Chordata</taxon>
        <taxon>Cephalochordata</taxon>
        <taxon>Leptocardii</taxon>
        <taxon>Amphioxiformes</taxon>
        <taxon>Branchiostomatidae</taxon>
        <taxon>Branchiostoma</taxon>
    </lineage>
</organism>
<feature type="domain" description="Sushi" evidence="16">
    <location>
        <begin position="271"/>
        <end position="331"/>
    </location>
</feature>
<dbReference type="SUPFAM" id="SSF63712">
    <property type="entry name" value="Nicotinic receptor ligand binding domain-like"/>
    <property type="match status" value="1"/>
</dbReference>
<dbReference type="CDD" id="cd18989">
    <property type="entry name" value="LGIC_ECD_cation"/>
    <property type="match status" value="1"/>
</dbReference>
<feature type="domain" description="FZ" evidence="14">
    <location>
        <begin position="59"/>
        <end position="180"/>
    </location>
</feature>
<protein>
    <submittedName>
        <fullName evidence="18">Neuronal acetylcholine receptor subunit beta-3-like</fullName>
    </submittedName>
</protein>
<keyword evidence="17" id="KW-1185">Reference proteome</keyword>
<dbReference type="Gene3D" id="2.40.20.10">
    <property type="entry name" value="Plasminogen Kringle 4"/>
    <property type="match status" value="1"/>
</dbReference>
<evidence type="ECO:0000256" key="12">
    <source>
        <dbReference type="SAM" id="Phobius"/>
    </source>
</evidence>
<dbReference type="GO" id="GO:0005524">
    <property type="term" value="F:ATP binding"/>
    <property type="evidence" value="ECO:0007669"/>
    <property type="project" value="UniProtKB-KW"/>
</dbReference>
<dbReference type="GeneID" id="118418135"/>
<dbReference type="Pfam" id="PF01392">
    <property type="entry name" value="Fz"/>
    <property type="match status" value="1"/>
</dbReference>
<dbReference type="InterPro" id="IPR035914">
    <property type="entry name" value="Sperma_CUB_dom_sf"/>
</dbReference>
<dbReference type="PROSITE" id="PS50923">
    <property type="entry name" value="SUSHI"/>
    <property type="match status" value="1"/>
</dbReference>
<dbReference type="PROSITE" id="PS01180">
    <property type="entry name" value="CUB"/>
    <property type="match status" value="1"/>
</dbReference>
<dbReference type="Gene3D" id="2.70.170.10">
    <property type="entry name" value="Neurotransmitter-gated ion-channel ligand-binding domain"/>
    <property type="match status" value="1"/>
</dbReference>
<dbReference type="Pfam" id="PF00084">
    <property type="entry name" value="Sushi"/>
    <property type="match status" value="1"/>
</dbReference>
<dbReference type="GO" id="GO:0043005">
    <property type="term" value="C:neuron projection"/>
    <property type="evidence" value="ECO:0000318"/>
    <property type="project" value="GO_Central"/>
</dbReference>
<dbReference type="InterPro" id="IPR038178">
    <property type="entry name" value="Kringle_sf"/>
</dbReference>
<dbReference type="AlphaFoldDB" id="A0A9J7MUX5"/>
<dbReference type="InterPro" id="IPR013806">
    <property type="entry name" value="Kringle-like"/>
</dbReference>
<dbReference type="GO" id="GO:0005231">
    <property type="term" value="F:excitatory extracellular ligand-gated monoatomic ion channel activity"/>
    <property type="evidence" value="ECO:0000318"/>
    <property type="project" value="GO_Central"/>
</dbReference>
<feature type="disulfide bond" evidence="8">
    <location>
        <begin position="75"/>
        <end position="121"/>
    </location>
</feature>
<dbReference type="InterPro" id="IPR000859">
    <property type="entry name" value="CUB_dom"/>
</dbReference>
<dbReference type="Gene3D" id="1.20.58.390">
    <property type="entry name" value="Neurotransmitter-gated ion-channel transmembrane domain"/>
    <property type="match status" value="1"/>
</dbReference>
<keyword evidence="4 9" id="KW-0420">Kringle</keyword>
<evidence type="ECO:0000256" key="6">
    <source>
        <dbReference type="ARBA" id="ARBA00022840"/>
    </source>
</evidence>
<dbReference type="InterPro" id="IPR036790">
    <property type="entry name" value="Frizzled_dom_sf"/>
</dbReference>
<feature type="domain" description="CUB" evidence="13">
    <location>
        <begin position="1"/>
        <end position="48"/>
    </location>
</feature>
<dbReference type="Gene3D" id="2.60.120.290">
    <property type="entry name" value="Spermadhesin, CUB domain"/>
    <property type="match status" value="1"/>
</dbReference>
<dbReference type="KEGG" id="bfo:118418135"/>
<evidence type="ECO:0000259" key="13">
    <source>
        <dbReference type="PROSITE" id="PS01180"/>
    </source>
</evidence>
<dbReference type="InterPro" id="IPR036719">
    <property type="entry name" value="Neuro-gated_channel_TM_sf"/>
</dbReference>
<accession>A0A9J7MUX5</accession>
<dbReference type="PANTHER" id="PTHR46335:SF1">
    <property type="entry name" value="CUBILIN"/>
    <property type="match status" value="1"/>
</dbReference>
<dbReference type="SUPFAM" id="SSF49854">
    <property type="entry name" value="Spermadhesin, CUB domain"/>
    <property type="match status" value="1"/>
</dbReference>
<dbReference type="GO" id="GO:0098794">
    <property type="term" value="C:postsynapse"/>
    <property type="evidence" value="ECO:0007669"/>
    <property type="project" value="GOC"/>
</dbReference>
<evidence type="ECO:0000256" key="5">
    <source>
        <dbReference type="ARBA" id="ARBA00022741"/>
    </source>
</evidence>
<feature type="disulfide bond" evidence="10">
    <location>
        <begin position="273"/>
        <end position="316"/>
    </location>
</feature>
<feature type="compositionally biased region" description="Low complexity" evidence="11">
    <location>
        <begin position="695"/>
        <end position="706"/>
    </location>
</feature>
<dbReference type="InterPro" id="IPR035976">
    <property type="entry name" value="Sushi/SCR/CCP_sf"/>
</dbReference>
<dbReference type="GO" id="GO:0005892">
    <property type="term" value="C:acetylcholine-gated channel complex"/>
    <property type="evidence" value="ECO:0000318"/>
    <property type="project" value="GO_Central"/>
</dbReference>
<dbReference type="SMART" id="SM00063">
    <property type="entry name" value="FRI"/>
    <property type="match status" value="1"/>
</dbReference>
<name>A0A9J7MUX5_BRAFL</name>
<dbReference type="FunFam" id="1.20.58.390:FF:000156">
    <property type="entry name" value="Uncharacterized protein"/>
    <property type="match status" value="1"/>
</dbReference>
<dbReference type="PROSITE" id="PS50038">
    <property type="entry name" value="FZ"/>
    <property type="match status" value="1"/>
</dbReference>
<dbReference type="SMART" id="SM00130">
    <property type="entry name" value="KR"/>
    <property type="match status" value="1"/>
</dbReference>
<evidence type="ECO:0000256" key="3">
    <source>
        <dbReference type="ARBA" id="ARBA00022553"/>
    </source>
</evidence>
<evidence type="ECO:0000256" key="11">
    <source>
        <dbReference type="SAM" id="MobiDB-lite"/>
    </source>
</evidence>
<dbReference type="Pfam" id="PF02932">
    <property type="entry name" value="Neur_chan_memb"/>
    <property type="match status" value="1"/>
</dbReference>
<evidence type="ECO:0000256" key="7">
    <source>
        <dbReference type="ARBA" id="ARBA00023157"/>
    </source>
</evidence>
<dbReference type="InterPro" id="IPR006202">
    <property type="entry name" value="Neur_chan_lig-bd"/>
</dbReference>
<dbReference type="OrthoDB" id="10029950at2759"/>
<dbReference type="CDD" id="cd00041">
    <property type="entry name" value="CUB"/>
    <property type="match status" value="1"/>
</dbReference>
<dbReference type="CDD" id="cd00033">
    <property type="entry name" value="CCP"/>
    <property type="match status" value="1"/>
</dbReference>
<dbReference type="GO" id="GO:0034220">
    <property type="term" value="P:monoatomic ion transmembrane transport"/>
    <property type="evidence" value="ECO:0000318"/>
    <property type="project" value="GO_Central"/>
</dbReference>
<feature type="domain" description="Kringle" evidence="15">
    <location>
        <begin position="185"/>
        <end position="268"/>
    </location>
</feature>
<evidence type="ECO:0000313" key="17">
    <source>
        <dbReference type="Proteomes" id="UP000001554"/>
    </source>
</evidence>
<dbReference type="GO" id="GO:1904315">
    <property type="term" value="F:transmitter-gated monoatomic ion channel activity involved in regulation of postsynaptic membrane potential"/>
    <property type="evidence" value="ECO:0000318"/>
    <property type="project" value="GO_Central"/>
</dbReference>
<dbReference type="SUPFAM" id="SSF57535">
    <property type="entry name" value="Complement control module/SCR domain"/>
    <property type="match status" value="1"/>
</dbReference>
<dbReference type="InterPro" id="IPR036734">
    <property type="entry name" value="Neur_chan_lig-bd_sf"/>
</dbReference>
<evidence type="ECO:0000256" key="10">
    <source>
        <dbReference type="PROSITE-ProRule" id="PRU00302"/>
    </source>
</evidence>
<evidence type="ECO:0000256" key="8">
    <source>
        <dbReference type="PROSITE-ProRule" id="PRU00090"/>
    </source>
</evidence>
<proteinExistence type="predicted"/>
<dbReference type="FunFam" id="2.10.70.10:FF:000185">
    <property type="entry name" value="Uncharacterized protein"/>
    <property type="match status" value="1"/>
</dbReference>
<dbReference type="PROSITE" id="PS50070">
    <property type="entry name" value="KRINGLE_2"/>
    <property type="match status" value="1"/>
</dbReference>
<comment type="subcellular location">
    <subcellularLocation>
        <location evidence="1">Membrane</location>
        <topology evidence="1">Multi-pass membrane protein</topology>
    </subcellularLocation>
    <subcellularLocation>
        <location evidence="2">Membrane</location>
        <topology evidence="2">Single-pass type I membrane protein</topology>
    </subcellularLocation>
</comment>
<evidence type="ECO:0000313" key="18">
    <source>
        <dbReference type="RefSeq" id="XP_035679861.1"/>
    </source>
</evidence>
<sequence length="784" mass="87270">MWCVVSSGKFCGNTPPDPFTSATKTLSVEFVSDATVRRTGFSATFHAVTPCPGDGRDPPRSPRCSDAPDEFYNYCKDLGYQKTLGPNMFGQALNEVPNSQHWSEMREANASCHLQLRQFLCSLLMPHCHVNIVRRRIQKQLPCRSWCEEVKSSCPLVFANGSSFESTDCNLLNSTDCVNLESDEDCYYGTGQNYKGMTTLPEEGGSTCLNWTSVLSSQLIAKYNWADPRENYCRNFAIGNTEAPFCMVKTVANGKELIAMEPCGLRPCNAIGCGVPPDVTFGRRSPVKNFYMPGETVFISCNTGYILGTEETRITCTQNGTWSKTDISCSADYSLQLSHVLLDTERYLSQLPPSTDHVNVTFEAAMVEIIDADEKNEYMFGSFAFRLRWKDNRLSWTPARYGDVTQLVLTTEDVWIPNIYLMRNGDAKFSTFPAAPVTVTSEGEVEWDIIDLLTTTCDLEPALFPFDSMTCPVCLGTTTSVERFNCPNPGDDRKLPELYIEHFMKCGDQGEEVVDQWNAKWTVTVEGGVFGQGCISVTFNRIPTFHSCTTLSPVIILSILMCITFILPIDKGDRLSFGITILLSMVVSLVFITDVLPAKGSMPVVAILIVVYMCLMGIFLIATVIVIKISSREGDLPPLIKKVFLRYLARIVLLGDMTKQHSLKFLQVDVEDFEMVHVARKKTSVSTQTSDAEIAKASKGANKSKSTPAEPKMQTEVLKRLQDTVRDLGNAVNNLTASKHSKTDDNEDSVKTDYEKMARVLDRMCVALYVFSLIISIPIIRYSA</sequence>
<evidence type="ECO:0000256" key="9">
    <source>
        <dbReference type="PROSITE-ProRule" id="PRU00121"/>
    </source>
</evidence>
<keyword evidence="5" id="KW-0547">Nucleotide-binding</keyword>
<dbReference type="PANTHER" id="PTHR46335">
    <property type="entry name" value="CUBILIN"/>
    <property type="match status" value="1"/>
</dbReference>
<evidence type="ECO:0000256" key="1">
    <source>
        <dbReference type="ARBA" id="ARBA00004141"/>
    </source>
</evidence>
<dbReference type="SUPFAM" id="SSF57440">
    <property type="entry name" value="Kringle-like"/>
    <property type="match status" value="1"/>
</dbReference>
<evidence type="ECO:0000259" key="15">
    <source>
        <dbReference type="PROSITE" id="PS50070"/>
    </source>
</evidence>
<keyword evidence="6" id="KW-0067">ATP-binding</keyword>
<dbReference type="Proteomes" id="UP000001554">
    <property type="component" value="Chromosome 6"/>
</dbReference>
<dbReference type="Pfam" id="PF02931">
    <property type="entry name" value="Neur_chan_LBD"/>
    <property type="match status" value="1"/>
</dbReference>
<feature type="transmembrane region" description="Helical" evidence="12">
    <location>
        <begin position="550"/>
        <end position="568"/>
    </location>
</feature>
<dbReference type="SMART" id="SM00032">
    <property type="entry name" value="CCP"/>
    <property type="match status" value="1"/>
</dbReference>
<keyword evidence="7 10" id="KW-1015">Disulfide bond</keyword>
<evidence type="ECO:0000259" key="16">
    <source>
        <dbReference type="PROSITE" id="PS50923"/>
    </source>
</evidence>
<dbReference type="CDD" id="cd07066">
    <property type="entry name" value="CRD_FZ"/>
    <property type="match status" value="1"/>
</dbReference>
<dbReference type="InterPro" id="IPR020067">
    <property type="entry name" value="Frizzled_dom"/>
</dbReference>
<reference evidence="18" key="2">
    <citation type="submission" date="2025-08" db="UniProtKB">
        <authorList>
            <consortium name="RefSeq"/>
        </authorList>
    </citation>
    <scope>IDENTIFICATION</scope>
    <source>
        <strain evidence="18">S238N-H82</strain>
        <tissue evidence="18">Testes</tissue>
    </source>
</reference>
<keyword evidence="12" id="KW-0472">Membrane</keyword>
<evidence type="ECO:0000259" key="14">
    <source>
        <dbReference type="PROSITE" id="PS50038"/>
    </source>
</evidence>
<keyword evidence="12" id="KW-0812">Transmembrane</keyword>
<dbReference type="GO" id="GO:0007268">
    <property type="term" value="P:chemical synaptic transmission"/>
    <property type="evidence" value="ECO:0000318"/>
    <property type="project" value="GO_Central"/>
</dbReference>
<dbReference type="InterPro" id="IPR000436">
    <property type="entry name" value="Sushi_SCR_CCP_dom"/>
</dbReference>
<dbReference type="SUPFAM" id="SSF63501">
    <property type="entry name" value="Frizzled cysteine-rich domain"/>
    <property type="match status" value="1"/>
</dbReference>
<dbReference type="CDD" id="cd19051">
    <property type="entry name" value="LGIC_TM_cation"/>
    <property type="match status" value="1"/>
</dbReference>
<keyword evidence="10" id="KW-0768">Sushi</keyword>
<dbReference type="Gene3D" id="2.10.70.10">
    <property type="entry name" value="Complement Module, domain 1"/>
    <property type="match status" value="1"/>
</dbReference>
<reference evidence="17" key="1">
    <citation type="journal article" date="2020" name="Nat. Ecol. Evol.">
        <title>Deeply conserved synteny resolves early events in vertebrate evolution.</title>
        <authorList>
            <person name="Simakov O."/>
            <person name="Marletaz F."/>
            <person name="Yue J.X."/>
            <person name="O'Connell B."/>
            <person name="Jenkins J."/>
            <person name="Brandt A."/>
            <person name="Calef R."/>
            <person name="Tung C.H."/>
            <person name="Huang T.K."/>
            <person name="Schmutz J."/>
            <person name="Satoh N."/>
            <person name="Yu J.K."/>
            <person name="Putnam N.H."/>
            <person name="Green R.E."/>
            <person name="Rokhsar D.S."/>
        </authorList>
    </citation>
    <scope>NUCLEOTIDE SEQUENCE [LARGE SCALE GENOMIC DNA]</scope>
    <source>
        <strain evidence="17">S238N-H82</strain>
    </source>
</reference>
<keyword evidence="3" id="KW-0597">Phosphoprotein</keyword>
<dbReference type="InterPro" id="IPR038050">
    <property type="entry name" value="Neuro_actylchol_rec"/>
</dbReference>
<gene>
    <name evidence="18" type="primary">LOC118418135</name>
</gene>
<evidence type="ECO:0000256" key="2">
    <source>
        <dbReference type="ARBA" id="ARBA00004479"/>
    </source>
</evidence>
<dbReference type="GO" id="GO:0042391">
    <property type="term" value="P:regulation of membrane potential"/>
    <property type="evidence" value="ECO:0000318"/>
    <property type="project" value="GO_Central"/>
</dbReference>
<dbReference type="FunFam" id="2.70.170.10:FF:000064">
    <property type="entry name" value="Uncharacterized protein"/>
    <property type="match status" value="1"/>
</dbReference>
<dbReference type="Pfam" id="PF00431">
    <property type="entry name" value="CUB"/>
    <property type="match status" value="1"/>
</dbReference>
<feature type="region of interest" description="Disordered" evidence="11">
    <location>
        <begin position="689"/>
        <end position="713"/>
    </location>
</feature>